<dbReference type="STRING" id="1678637.AC230_29145"/>
<feature type="region of interest" description="Disordered" evidence="1">
    <location>
        <begin position="121"/>
        <end position="156"/>
    </location>
</feature>
<proteinExistence type="predicted"/>
<evidence type="ECO:0000313" key="3">
    <source>
        <dbReference type="Proteomes" id="UP000037288"/>
    </source>
</evidence>
<name>A0A0K9X811_9ACTN</name>
<reference evidence="3" key="1">
    <citation type="submission" date="2015-07" db="EMBL/GenBank/DDBJ databases">
        <title>Draft genome sequence of Streptomyces sp. CMAA 1322, a bacterium isolated from Caatinga biome, from dry forest semiarid of Brazil.</title>
        <authorList>
            <person name="Santos S.N."/>
            <person name="Gacesa R."/>
            <person name="Taketani R.G."/>
            <person name="Long P.F."/>
            <person name="Melo I.S."/>
        </authorList>
    </citation>
    <scope>NUCLEOTIDE SEQUENCE [LARGE SCALE GENOMIC DNA]</scope>
    <source>
        <strain evidence="3">CMAA 1322</strain>
    </source>
</reference>
<comment type="caution">
    <text evidence="2">The sequence shown here is derived from an EMBL/GenBank/DDBJ whole genome shotgun (WGS) entry which is preliminary data.</text>
</comment>
<protein>
    <submittedName>
        <fullName evidence="2">Uncharacterized protein</fullName>
    </submittedName>
</protein>
<feature type="compositionally biased region" description="Gly residues" evidence="1">
    <location>
        <begin position="136"/>
        <end position="149"/>
    </location>
</feature>
<evidence type="ECO:0000256" key="1">
    <source>
        <dbReference type="SAM" id="MobiDB-lite"/>
    </source>
</evidence>
<dbReference type="EMBL" id="LFXA01000018">
    <property type="protein sequence ID" value="KNB49584.1"/>
    <property type="molecule type" value="Genomic_DNA"/>
</dbReference>
<sequence length="156" mass="16722">MRWGLQVAWSTGKQRQELETLKSFKGRVDDALTKLGSSEAAPSRIGASRLNQAHLGKGFDSVGALHAAYLAVHEDLTTLSQLFADQIEALSLAIQGAHNGYAETDARHRQRMWAVQQQLTKHYDPKLDPHTPKTESGGGTGPDAGGTGGTEDKGGM</sequence>
<evidence type="ECO:0000313" key="2">
    <source>
        <dbReference type="EMBL" id="KNB49584.1"/>
    </source>
</evidence>
<feature type="compositionally biased region" description="Basic and acidic residues" evidence="1">
    <location>
        <begin position="121"/>
        <end position="133"/>
    </location>
</feature>
<gene>
    <name evidence="2" type="ORF">AC230_29145</name>
</gene>
<dbReference type="AlphaFoldDB" id="A0A0K9X811"/>
<organism evidence="2 3">
    <name type="scientific">Streptomyces caatingaensis</name>
    <dbReference type="NCBI Taxonomy" id="1678637"/>
    <lineage>
        <taxon>Bacteria</taxon>
        <taxon>Bacillati</taxon>
        <taxon>Actinomycetota</taxon>
        <taxon>Actinomycetes</taxon>
        <taxon>Kitasatosporales</taxon>
        <taxon>Streptomycetaceae</taxon>
        <taxon>Streptomyces</taxon>
    </lineage>
</organism>
<dbReference type="Proteomes" id="UP000037288">
    <property type="component" value="Unassembled WGS sequence"/>
</dbReference>
<keyword evidence="3" id="KW-1185">Reference proteome</keyword>
<dbReference type="PATRIC" id="fig|1678637.3.peg.6213"/>
<accession>A0A0K9X811</accession>